<dbReference type="InterPro" id="IPR015655">
    <property type="entry name" value="PP2C"/>
</dbReference>
<comment type="similarity">
    <text evidence="4">Belongs to the PP2C family.</text>
</comment>
<dbReference type="Gene3D" id="3.60.40.10">
    <property type="entry name" value="PPM-type phosphatase domain"/>
    <property type="match status" value="1"/>
</dbReference>
<gene>
    <name evidence="6" type="ORF">MCOR_57594</name>
</gene>
<dbReference type="SUPFAM" id="SSF81606">
    <property type="entry name" value="PP2C-like"/>
    <property type="match status" value="1"/>
</dbReference>
<dbReference type="AlphaFoldDB" id="A0A6J8EYS7"/>
<reference evidence="6 7" key="1">
    <citation type="submission" date="2020-06" db="EMBL/GenBank/DDBJ databases">
        <authorList>
            <person name="Li R."/>
            <person name="Bekaert M."/>
        </authorList>
    </citation>
    <scope>NUCLEOTIDE SEQUENCE [LARGE SCALE GENOMIC DNA]</scope>
    <source>
        <strain evidence="7">wild</strain>
    </source>
</reference>
<dbReference type="Proteomes" id="UP000507470">
    <property type="component" value="Unassembled WGS sequence"/>
</dbReference>
<dbReference type="GO" id="GO:0004741">
    <property type="term" value="F:[pyruvate dehydrogenase (acetyl-transferring)]-phosphatase activity"/>
    <property type="evidence" value="ECO:0007669"/>
    <property type="project" value="UniProtKB-EC"/>
</dbReference>
<dbReference type="PANTHER" id="PTHR13832:SF792">
    <property type="entry name" value="GM14286P"/>
    <property type="match status" value="1"/>
</dbReference>
<sequence>MLRSFPFKRIDIGLKKKVFPQKFEQVHTKGQIESVRRFLLKFKQNHGYFRNSDVALLTRKQVSSILKINEVSVDADGPIKNFEVNKLPANKPIEDRDTAAKLTHGEKNKYIFGVYDGHGGSACSQALSERLFNYISVSMSTQDILKDVACENHGHDKLVDWYPYQSQYFNHELDQVYKENLAKFAKETLANFEECSVEEHLRHAFLRLDHDIMSECLPIGHDLSINDQALENGLSGSCACIALVDDIDLYVANTGDCKAVLGVEVDEDHWNTVEMSHAHTGYNSKEVRRVLNGHPNESSHVIKGGRLFGSLAPLRAFGDMMYKWSVKERNQFLKLFKQHPNFNVYSEVLMHEHYITPPYLTAEPEIIHRKLTPKDKFLVIASDGLYDMIPPEKVVKLVAGHMEGKQVLVDPNFDIKGCTIKEINQRLRQRKSHLSNVPTDDNVATHLMRNALGPEHGRLSTMLSLHDDVARSYRDDISIIVVFFDTDYVKNFYVEAERDIDGIE</sequence>
<keyword evidence="1" id="KW-0479">Metal-binding</keyword>
<dbReference type="PROSITE" id="PS01032">
    <property type="entry name" value="PPM_1"/>
    <property type="match status" value="1"/>
</dbReference>
<dbReference type="GO" id="GO:0005739">
    <property type="term" value="C:mitochondrion"/>
    <property type="evidence" value="ECO:0007669"/>
    <property type="project" value="TreeGrafter"/>
</dbReference>
<feature type="domain" description="PPM-type phosphatase" evidence="5">
    <location>
        <begin position="92"/>
        <end position="484"/>
    </location>
</feature>
<evidence type="ECO:0000256" key="3">
    <source>
        <dbReference type="ARBA" id="ARBA00022912"/>
    </source>
</evidence>
<dbReference type="InterPro" id="IPR001932">
    <property type="entry name" value="PPM-type_phosphatase-like_dom"/>
</dbReference>
<dbReference type="PROSITE" id="PS51746">
    <property type="entry name" value="PPM_2"/>
    <property type="match status" value="1"/>
</dbReference>
<evidence type="ECO:0000313" key="6">
    <source>
        <dbReference type="EMBL" id="CAC5425809.1"/>
    </source>
</evidence>
<accession>A0A6J8EYS7</accession>
<dbReference type="CDD" id="cd00143">
    <property type="entry name" value="PP2Cc"/>
    <property type="match status" value="1"/>
</dbReference>
<evidence type="ECO:0000256" key="1">
    <source>
        <dbReference type="ARBA" id="ARBA00022723"/>
    </source>
</evidence>
<dbReference type="OrthoDB" id="420076at2759"/>
<evidence type="ECO:0000256" key="4">
    <source>
        <dbReference type="RuleBase" id="RU003465"/>
    </source>
</evidence>
<keyword evidence="7" id="KW-1185">Reference proteome</keyword>
<dbReference type="EC" id="3.1.3.43" evidence="6"/>
<evidence type="ECO:0000313" key="7">
    <source>
        <dbReference type="Proteomes" id="UP000507470"/>
    </source>
</evidence>
<keyword evidence="2 4" id="KW-0378">Hydrolase</keyword>
<protein>
    <submittedName>
        <fullName evidence="6">PDP</fullName>
        <ecNumber evidence="6">3.1.3.43</ecNumber>
    </submittedName>
</protein>
<keyword evidence="3 4" id="KW-0904">Protein phosphatase</keyword>
<evidence type="ECO:0000259" key="5">
    <source>
        <dbReference type="PROSITE" id="PS51746"/>
    </source>
</evidence>
<dbReference type="PANTHER" id="PTHR13832">
    <property type="entry name" value="PROTEIN PHOSPHATASE 2C"/>
    <property type="match status" value="1"/>
</dbReference>
<organism evidence="6 7">
    <name type="scientific">Mytilus coruscus</name>
    <name type="common">Sea mussel</name>
    <dbReference type="NCBI Taxonomy" id="42192"/>
    <lineage>
        <taxon>Eukaryota</taxon>
        <taxon>Metazoa</taxon>
        <taxon>Spiralia</taxon>
        <taxon>Lophotrochozoa</taxon>
        <taxon>Mollusca</taxon>
        <taxon>Bivalvia</taxon>
        <taxon>Autobranchia</taxon>
        <taxon>Pteriomorphia</taxon>
        <taxon>Mytilida</taxon>
        <taxon>Mytiloidea</taxon>
        <taxon>Mytilidae</taxon>
        <taxon>Mytilinae</taxon>
        <taxon>Mytilus</taxon>
    </lineage>
</organism>
<dbReference type="GO" id="GO:0046872">
    <property type="term" value="F:metal ion binding"/>
    <property type="evidence" value="ECO:0007669"/>
    <property type="project" value="UniProtKB-KW"/>
</dbReference>
<proteinExistence type="inferred from homology"/>
<dbReference type="EMBL" id="CACVKT020010321">
    <property type="protein sequence ID" value="CAC5425809.1"/>
    <property type="molecule type" value="Genomic_DNA"/>
</dbReference>
<dbReference type="InterPro" id="IPR000222">
    <property type="entry name" value="PP2C_BS"/>
</dbReference>
<evidence type="ECO:0000256" key="2">
    <source>
        <dbReference type="ARBA" id="ARBA00022801"/>
    </source>
</evidence>
<name>A0A6J8EYS7_MYTCO</name>
<dbReference type="SMART" id="SM00332">
    <property type="entry name" value="PP2Cc"/>
    <property type="match status" value="1"/>
</dbReference>
<dbReference type="InterPro" id="IPR036457">
    <property type="entry name" value="PPM-type-like_dom_sf"/>
</dbReference>
<dbReference type="Pfam" id="PF00481">
    <property type="entry name" value="PP2C"/>
    <property type="match status" value="1"/>
</dbReference>